<keyword evidence="2" id="KW-0812">Transmembrane</keyword>
<protein>
    <submittedName>
        <fullName evidence="3">Uncharacterized protein</fullName>
    </submittedName>
</protein>
<feature type="transmembrane region" description="Helical" evidence="2">
    <location>
        <begin position="254"/>
        <end position="277"/>
    </location>
</feature>
<dbReference type="Proteomes" id="UP000652761">
    <property type="component" value="Unassembled WGS sequence"/>
</dbReference>
<accession>A0A843WAN7</accession>
<keyword evidence="2" id="KW-1133">Transmembrane helix</keyword>
<evidence type="ECO:0000313" key="4">
    <source>
        <dbReference type="Proteomes" id="UP000652761"/>
    </source>
</evidence>
<sequence length="825" mass="91536">MSEGVAPGGGRAQVSDLEQKGDKWPSTLWRSEVAVIVVRWCFSRGCSVSLVVTPSCSLPDLVEVWDVGACVVRLWSHVVAPVFFVFGLTRVVVEAFLSLFARLTPLLSSGRDSLSQEFVGMPLKDCTFLSIRGWRHDLRGSLAGVWEVRSLQWWLAFQQGPSVSCRRVLLLLLGVRAASVVVVSAHAVVGFVFGLRVRVGVLRRLREPTCGVAFIGAVLWSAQPVEGVLALLAVPLLLGCVLVGFPLVVGVCVVLAMCFALCACAPLCAMLCLVSTVAQTKQMLVCRVAPLVEHCDTWLWLLFPQNCVVLVSGCCGVALWVEVSVIWLVAVALPSRLRCIAWVELSTATRLLSTAGSQGQFRSPNGVLFGWILWGPFYFKLSFTFFKRTPTTPSPFYPLYNTFLPSLTLISSIQGTGPQSLVLFASPSSGSHPLLRDLSHPNHSSFMASKGKRVASRRQPLSSEAGEGSRALAERRSKHRDDCLPELIVPPNCQTAKVRGSFSKFVQPRYMDFVSLENMFPGLQPLFDTQGWTEFLYSHKRYSPAAVTEFFDNLEKSVVDEVLLTTVKGTTFQITANLLCRAFQIPNSGENILVNPPSASDYYTLITHQLYHPSVDRLKLNANTFPPLNRLIHHIFTTLVVLKDGSREIVTTVHKSLFYYFLRTEHINLPLLMLDLLNQCFRNSKRSMPYACPITSLLLFIGIPIHDHELVTVMSRSAFDLTAIHRMGYKFVDGIVTRTLKGTIPNVEEDSAEAPSLWDFIAGQMAQLQLQFTTGSEHLNTRLNHVDTRMEALADTQVQLQHQLTRLSIEFHSFCHPNVLGNDDV</sequence>
<evidence type="ECO:0000256" key="1">
    <source>
        <dbReference type="SAM" id="MobiDB-lite"/>
    </source>
</evidence>
<evidence type="ECO:0000256" key="2">
    <source>
        <dbReference type="SAM" id="Phobius"/>
    </source>
</evidence>
<proteinExistence type="predicted"/>
<keyword evidence="2" id="KW-0472">Membrane</keyword>
<organism evidence="3 4">
    <name type="scientific">Colocasia esculenta</name>
    <name type="common">Wild taro</name>
    <name type="synonym">Arum esculentum</name>
    <dbReference type="NCBI Taxonomy" id="4460"/>
    <lineage>
        <taxon>Eukaryota</taxon>
        <taxon>Viridiplantae</taxon>
        <taxon>Streptophyta</taxon>
        <taxon>Embryophyta</taxon>
        <taxon>Tracheophyta</taxon>
        <taxon>Spermatophyta</taxon>
        <taxon>Magnoliopsida</taxon>
        <taxon>Liliopsida</taxon>
        <taxon>Araceae</taxon>
        <taxon>Aroideae</taxon>
        <taxon>Colocasieae</taxon>
        <taxon>Colocasia</taxon>
    </lineage>
</organism>
<dbReference type="EMBL" id="NMUH01003221">
    <property type="protein sequence ID" value="MQM04467.1"/>
    <property type="molecule type" value="Genomic_DNA"/>
</dbReference>
<feature type="transmembrane region" description="Helical" evidence="2">
    <location>
        <begin position="229"/>
        <end position="248"/>
    </location>
</feature>
<feature type="region of interest" description="Disordered" evidence="1">
    <location>
        <begin position="448"/>
        <end position="476"/>
    </location>
</feature>
<keyword evidence="4" id="KW-1185">Reference proteome</keyword>
<feature type="transmembrane region" description="Helical" evidence="2">
    <location>
        <begin position="168"/>
        <end position="193"/>
    </location>
</feature>
<dbReference type="OrthoDB" id="2011474at2759"/>
<dbReference type="AlphaFoldDB" id="A0A843WAN7"/>
<feature type="transmembrane region" description="Helical" evidence="2">
    <location>
        <begin position="298"/>
        <end position="319"/>
    </location>
</feature>
<reference evidence="3" key="1">
    <citation type="submission" date="2017-07" db="EMBL/GenBank/DDBJ databases">
        <title>Taro Niue Genome Assembly and Annotation.</title>
        <authorList>
            <person name="Atibalentja N."/>
            <person name="Keating K."/>
            <person name="Fields C.J."/>
        </authorList>
    </citation>
    <scope>NUCLEOTIDE SEQUENCE</scope>
    <source>
        <strain evidence="3">Niue_2</strain>
        <tissue evidence="3">Leaf</tissue>
    </source>
</reference>
<name>A0A843WAN7_COLES</name>
<evidence type="ECO:0000313" key="3">
    <source>
        <dbReference type="EMBL" id="MQM04467.1"/>
    </source>
</evidence>
<gene>
    <name evidence="3" type="ORF">Taro_037264</name>
</gene>
<comment type="caution">
    <text evidence="3">The sequence shown here is derived from an EMBL/GenBank/DDBJ whole genome shotgun (WGS) entry which is preliminary data.</text>
</comment>